<dbReference type="InterPro" id="IPR001173">
    <property type="entry name" value="Glyco_trans_2-like"/>
</dbReference>
<gene>
    <name evidence="3" type="ORF">ISP25_16990</name>
</gene>
<proteinExistence type="predicted"/>
<reference evidence="3 4" key="1">
    <citation type="submission" date="2020-10" db="EMBL/GenBank/DDBJ databases">
        <title>Phylogeny of dyella-like bacteria.</title>
        <authorList>
            <person name="Fu J."/>
        </authorList>
    </citation>
    <scope>NUCLEOTIDE SEQUENCE [LARGE SCALE GENOMIC DNA]</scope>
    <source>
        <strain evidence="3 4">KACC 19113</strain>
    </source>
</reference>
<accession>A0ABW8J910</accession>
<feature type="coiled-coil region" evidence="1">
    <location>
        <begin position="401"/>
        <end position="456"/>
    </location>
</feature>
<name>A0ABW8J910_9GAMM</name>
<dbReference type="PANTHER" id="PTHR43179:SF7">
    <property type="entry name" value="RHAMNOSYLTRANSFERASE WBBL"/>
    <property type="match status" value="1"/>
</dbReference>
<dbReference type="InterPro" id="IPR029044">
    <property type="entry name" value="Nucleotide-diphossugar_trans"/>
</dbReference>
<dbReference type="CDD" id="cd04186">
    <property type="entry name" value="GT_2_like_c"/>
    <property type="match status" value="1"/>
</dbReference>
<keyword evidence="4" id="KW-1185">Reference proteome</keyword>
<dbReference type="Gene3D" id="3.90.550.10">
    <property type="entry name" value="Spore Coat Polysaccharide Biosynthesis Protein SpsA, Chain A"/>
    <property type="match status" value="1"/>
</dbReference>
<dbReference type="Pfam" id="PF13692">
    <property type="entry name" value="Glyco_trans_1_4"/>
    <property type="match status" value="1"/>
</dbReference>
<dbReference type="InterPro" id="IPR027417">
    <property type="entry name" value="P-loop_NTPase"/>
</dbReference>
<dbReference type="SUPFAM" id="SSF52540">
    <property type="entry name" value="P-loop containing nucleoside triphosphate hydrolases"/>
    <property type="match status" value="1"/>
</dbReference>
<comment type="caution">
    <text evidence="3">The sequence shown here is derived from an EMBL/GenBank/DDBJ whole genome shotgun (WGS) entry which is preliminary data.</text>
</comment>
<protein>
    <submittedName>
        <fullName evidence="3">Glycosyltransferase</fullName>
    </submittedName>
</protein>
<keyword evidence="1" id="KW-0175">Coiled coil</keyword>
<evidence type="ECO:0000313" key="4">
    <source>
        <dbReference type="Proteomes" id="UP001620339"/>
    </source>
</evidence>
<dbReference type="Gene3D" id="3.40.50.2000">
    <property type="entry name" value="Glycogen Phosphorylase B"/>
    <property type="match status" value="1"/>
</dbReference>
<evidence type="ECO:0000256" key="1">
    <source>
        <dbReference type="SAM" id="Coils"/>
    </source>
</evidence>
<dbReference type="SUPFAM" id="SSF53756">
    <property type="entry name" value="UDP-Glycosyltransferase/glycogen phosphorylase"/>
    <property type="match status" value="1"/>
</dbReference>
<dbReference type="Pfam" id="PF00535">
    <property type="entry name" value="Glycos_transf_2"/>
    <property type="match status" value="1"/>
</dbReference>
<evidence type="ECO:0000313" key="3">
    <source>
        <dbReference type="EMBL" id="MFK2878770.1"/>
    </source>
</evidence>
<organism evidence="3 4">
    <name type="scientific">Rhodanobacter hydrolyticus</name>
    <dbReference type="NCBI Taxonomy" id="2250595"/>
    <lineage>
        <taxon>Bacteria</taxon>
        <taxon>Pseudomonadati</taxon>
        <taxon>Pseudomonadota</taxon>
        <taxon>Gammaproteobacteria</taxon>
        <taxon>Lysobacterales</taxon>
        <taxon>Rhodanobacteraceae</taxon>
        <taxon>Rhodanobacter</taxon>
    </lineage>
</organism>
<dbReference type="PANTHER" id="PTHR43179">
    <property type="entry name" value="RHAMNOSYLTRANSFERASE WBBL"/>
    <property type="match status" value="1"/>
</dbReference>
<dbReference type="SUPFAM" id="SSF53448">
    <property type="entry name" value="Nucleotide-diphospho-sugar transferases"/>
    <property type="match status" value="1"/>
</dbReference>
<evidence type="ECO:0000259" key="2">
    <source>
        <dbReference type="Pfam" id="PF00535"/>
    </source>
</evidence>
<dbReference type="Gene3D" id="3.40.50.300">
    <property type="entry name" value="P-loop containing nucleotide triphosphate hydrolases"/>
    <property type="match status" value="1"/>
</dbReference>
<dbReference type="EMBL" id="JADIKK010000008">
    <property type="protein sequence ID" value="MFK2878770.1"/>
    <property type="molecule type" value="Genomic_DNA"/>
</dbReference>
<sequence length="1171" mass="131126">MRHADQDLDWAGTWRRCHQPATGFNPAGGGWADYRGTLPFPLPIGLWDLFSQRRCAGADRRGGDLRRSPDRCGDVPCDAATRASCYRICRFLRDVGGSRDGFLQGAGMTKGQHGRRQALLVIGMHRSGTSALTRLINLHGVALGSDLLEGAFDNEAGFWENRKVVEFHERVLAALGSSWDDPRELRAGWIDQVRAAGLFDELAVLIVAEFGDTPIWAVKDPRLCRLLPIWLETLARLNIEPKLIFAMRHPGEVVGSLMRRNDLSAAAASLIWLRHLAEPERASRDACRCITDYGAMLGDWRACVARIADDLGVAWPVPSSDCAGEADACLRHDLRHQHSPITEPLLPAAWREPMLHVYANGVAVMERVGDWSSFEARLDALMARFEFARPLMTELRPKSGLDHLKARLAEAERGMEAYRVEARRLFAESAAAHGEATQAKQELERTRATLIEVRGELAKRNARIRVLEQVRDELELIKSSRSWRWTRPLRFVLRILRGGGRMGDADREQLRRQLRRARASQSEVASSEPSAFAALPVQPAAWLAPPSDDRRDVFVWAVIDWHFRIQRPQHLSREMAYAGHRVFYISNEFIDRDEPGFAVESLDDTGRLFRIRLHLRGCPAIYHAVPTPDAQQQLRAGIGQLLAWTHSQACLSLVQHPYWLETARILPNKRLAYDCMDHHGGFADNSPDVLGRENELMRTADLLVVTSDWLYAEAGKYNPQCLMVRNACQYEHFAAPPAHVFRDKQGRKVIGYYGAIAEWFDLDLLEKVAQRHADCLVLVVGADTAGAQQRVRHLANVEFTGEVPYAELPYYLHGFDVCLLPFQVIPLTLATNPVKVYEYLSAGKEVVSIALPEISQFGDLVRAGDDHAAFLAAVDEALRVTPDPEITARRQRFSAEQTWAHRAHDLMRGIDALPEARVSVIVVTYNNLDLTKACLSSLEQYSDYTNLEVIVVDNASSDGTPDYLAAWAAAGKDRRLILNLDNRGFAAANNQGLAVADGDYLVLLNNDTHVTPGWIATLVAHLGRTKGLGMIGPVTNNIGNEARIEISYDDMDGMLHAAADYTTRHAGLLTPLRTAAFFCVMVPRAVYEKVGPLDEAFGIGFFEDDDYCRRVEQAGWGIACADDVFVHHHLSASFNKLKLEQRQTLFERNKAIYEAKWGAWSPHKYRDRQAS</sequence>
<dbReference type="Proteomes" id="UP001620339">
    <property type="component" value="Unassembled WGS sequence"/>
</dbReference>
<feature type="domain" description="Glycosyltransferase 2-like" evidence="2">
    <location>
        <begin position="919"/>
        <end position="1090"/>
    </location>
</feature>